<name>A0AAP0L4B4_9MAGN</name>
<gene>
    <name evidence="1" type="ORF">Syun_003746</name>
</gene>
<organism evidence="1 2">
    <name type="scientific">Stephania yunnanensis</name>
    <dbReference type="NCBI Taxonomy" id="152371"/>
    <lineage>
        <taxon>Eukaryota</taxon>
        <taxon>Viridiplantae</taxon>
        <taxon>Streptophyta</taxon>
        <taxon>Embryophyta</taxon>
        <taxon>Tracheophyta</taxon>
        <taxon>Spermatophyta</taxon>
        <taxon>Magnoliopsida</taxon>
        <taxon>Ranunculales</taxon>
        <taxon>Menispermaceae</taxon>
        <taxon>Menispermoideae</taxon>
        <taxon>Cissampelideae</taxon>
        <taxon>Stephania</taxon>
    </lineage>
</organism>
<reference evidence="1 2" key="1">
    <citation type="submission" date="2024-01" db="EMBL/GenBank/DDBJ databases">
        <title>Genome assemblies of Stephania.</title>
        <authorList>
            <person name="Yang L."/>
        </authorList>
    </citation>
    <scope>NUCLEOTIDE SEQUENCE [LARGE SCALE GENOMIC DNA]</scope>
    <source>
        <strain evidence="1">YNDBR</strain>
        <tissue evidence="1">Leaf</tissue>
    </source>
</reference>
<keyword evidence="2" id="KW-1185">Reference proteome</keyword>
<evidence type="ECO:0000313" key="1">
    <source>
        <dbReference type="EMBL" id="KAK9162844.1"/>
    </source>
</evidence>
<dbReference type="EMBL" id="JBBNAF010000002">
    <property type="protein sequence ID" value="KAK9162844.1"/>
    <property type="molecule type" value="Genomic_DNA"/>
</dbReference>
<dbReference type="Proteomes" id="UP001420932">
    <property type="component" value="Unassembled WGS sequence"/>
</dbReference>
<sequence length="60" mass="6764">MTKGSNYNRRTYHSQTIDVLRCHYSSKTPNFSILNSIHLICVVPANPKFAVAPVEDSDII</sequence>
<evidence type="ECO:0000313" key="2">
    <source>
        <dbReference type="Proteomes" id="UP001420932"/>
    </source>
</evidence>
<protein>
    <submittedName>
        <fullName evidence="1">Uncharacterized protein</fullName>
    </submittedName>
</protein>
<proteinExistence type="predicted"/>
<dbReference type="AlphaFoldDB" id="A0AAP0L4B4"/>
<accession>A0AAP0L4B4</accession>
<comment type="caution">
    <text evidence="1">The sequence shown here is derived from an EMBL/GenBank/DDBJ whole genome shotgun (WGS) entry which is preliminary data.</text>
</comment>